<keyword evidence="19" id="KW-1185">Reference proteome</keyword>
<dbReference type="PROSITE" id="PS01358">
    <property type="entry name" value="ZF_RANBP2_1"/>
    <property type="match status" value="1"/>
</dbReference>
<dbReference type="Gene3D" id="3.30.40.10">
    <property type="entry name" value="Zinc/RING finger domain, C3HC4 (zinc finger)"/>
    <property type="match status" value="2"/>
</dbReference>
<dbReference type="CDD" id="cd15571">
    <property type="entry name" value="ePHD"/>
    <property type="match status" value="1"/>
</dbReference>
<dbReference type="Proteomes" id="UP000030762">
    <property type="component" value="Unassembled WGS sequence"/>
</dbReference>
<dbReference type="CDD" id="cd15492">
    <property type="entry name" value="PHD_BRPF_JADE_like"/>
    <property type="match status" value="1"/>
</dbReference>
<feature type="region of interest" description="Disordered" evidence="12">
    <location>
        <begin position="1120"/>
        <end position="1148"/>
    </location>
</feature>
<dbReference type="InterPro" id="IPR044749">
    <property type="entry name" value="FANCM_DEXDc"/>
</dbReference>
<feature type="domain" description="Helicase ATP-binding" evidence="15">
    <location>
        <begin position="198"/>
        <end position="366"/>
    </location>
</feature>
<evidence type="ECO:0000256" key="4">
    <source>
        <dbReference type="ARBA" id="ARBA00022741"/>
    </source>
</evidence>
<dbReference type="eggNOG" id="KOG0955">
    <property type="taxonomic scope" value="Eukaryota"/>
</dbReference>
<dbReference type="GO" id="GO:0009378">
    <property type="term" value="F:four-way junction helicase activity"/>
    <property type="evidence" value="ECO:0007669"/>
    <property type="project" value="TreeGrafter"/>
</dbReference>
<feature type="region of interest" description="Disordered" evidence="12">
    <location>
        <begin position="1445"/>
        <end position="1479"/>
    </location>
</feature>
<evidence type="ECO:0000256" key="7">
    <source>
        <dbReference type="ARBA" id="ARBA00022806"/>
    </source>
</evidence>
<dbReference type="Gene3D" id="3.30.60.90">
    <property type="match status" value="1"/>
</dbReference>
<dbReference type="PROSITE" id="PS50016">
    <property type="entry name" value="ZF_PHD_2"/>
    <property type="match status" value="1"/>
</dbReference>
<evidence type="ECO:0000259" key="16">
    <source>
        <dbReference type="PROSITE" id="PS51194"/>
    </source>
</evidence>
<feature type="region of interest" description="Disordered" evidence="12">
    <location>
        <begin position="1237"/>
        <end position="1261"/>
    </location>
</feature>
<dbReference type="GeneID" id="19956484"/>
<dbReference type="InterPro" id="IPR001965">
    <property type="entry name" value="Znf_PHD"/>
</dbReference>
<keyword evidence="8" id="KW-0862">Zinc</keyword>
<dbReference type="GO" id="GO:0043138">
    <property type="term" value="F:3'-5' DNA helicase activity"/>
    <property type="evidence" value="ECO:0007669"/>
    <property type="project" value="InterPro"/>
</dbReference>
<evidence type="ECO:0000256" key="6">
    <source>
        <dbReference type="ARBA" id="ARBA00022801"/>
    </source>
</evidence>
<dbReference type="InterPro" id="IPR034732">
    <property type="entry name" value="EPHD"/>
</dbReference>
<dbReference type="GO" id="GO:0036297">
    <property type="term" value="P:interstrand cross-link repair"/>
    <property type="evidence" value="ECO:0007669"/>
    <property type="project" value="TreeGrafter"/>
</dbReference>
<dbReference type="SUPFAM" id="SSF57903">
    <property type="entry name" value="FYVE/PHD zinc finger"/>
    <property type="match status" value="1"/>
</dbReference>
<dbReference type="PROSITE" id="PS51805">
    <property type="entry name" value="EPHD"/>
    <property type="match status" value="1"/>
</dbReference>
<dbReference type="InterPro" id="IPR001876">
    <property type="entry name" value="Znf_RanBP2"/>
</dbReference>
<evidence type="ECO:0000313" key="18">
    <source>
        <dbReference type="EMBL" id="EQC26412.1"/>
    </source>
</evidence>
<dbReference type="Pfam" id="PF13831">
    <property type="entry name" value="PHD_2"/>
    <property type="match status" value="1"/>
</dbReference>
<reference evidence="18 19" key="1">
    <citation type="submission" date="2012-04" db="EMBL/GenBank/DDBJ databases">
        <title>The Genome Sequence of Saprolegnia declina VS20.</title>
        <authorList>
            <consortium name="The Broad Institute Genome Sequencing Platform"/>
            <person name="Russ C."/>
            <person name="Nusbaum C."/>
            <person name="Tyler B."/>
            <person name="van West P."/>
            <person name="Dieguez-Uribeondo J."/>
            <person name="de Bruijn I."/>
            <person name="Tripathy S."/>
            <person name="Jiang R."/>
            <person name="Young S.K."/>
            <person name="Zeng Q."/>
            <person name="Gargeya S."/>
            <person name="Fitzgerald M."/>
            <person name="Haas B."/>
            <person name="Abouelleil A."/>
            <person name="Alvarado L."/>
            <person name="Arachchi H.M."/>
            <person name="Berlin A."/>
            <person name="Chapman S.B."/>
            <person name="Goldberg J."/>
            <person name="Griggs A."/>
            <person name="Gujja S."/>
            <person name="Hansen M."/>
            <person name="Howarth C."/>
            <person name="Imamovic A."/>
            <person name="Larimer J."/>
            <person name="McCowen C."/>
            <person name="Montmayeur A."/>
            <person name="Murphy C."/>
            <person name="Neiman D."/>
            <person name="Pearson M."/>
            <person name="Priest M."/>
            <person name="Roberts A."/>
            <person name="Saif S."/>
            <person name="Shea T."/>
            <person name="Sisk P."/>
            <person name="Sykes S."/>
            <person name="Wortman J."/>
            <person name="Nusbaum C."/>
            <person name="Birren B."/>
        </authorList>
    </citation>
    <scope>NUCLEOTIDE SEQUENCE [LARGE SCALE GENOMIC DNA]</scope>
    <source>
        <strain evidence="18 19">VS20</strain>
    </source>
</reference>
<evidence type="ECO:0000313" key="19">
    <source>
        <dbReference type="Proteomes" id="UP000030762"/>
    </source>
</evidence>
<feature type="compositionally biased region" description="Basic and acidic residues" evidence="12">
    <location>
        <begin position="869"/>
        <end position="879"/>
    </location>
</feature>
<dbReference type="PROSITE" id="PS51192">
    <property type="entry name" value="HELICASE_ATP_BIND_1"/>
    <property type="match status" value="1"/>
</dbReference>
<dbReference type="InterPro" id="IPR011011">
    <property type="entry name" value="Znf_FYVE_PHD"/>
</dbReference>
<dbReference type="GO" id="GO:0016787">
    <property type="term" value="F:hydrolase activity"/>
    <property type="evidence" value="ECO:0007669"/>
    <property type="project" value="UniProtKB-KW"/>
</dbReference>
<dbReference type="InterPro" id="IPR019786">
    <property type="entry name" value="Zinc_finger_PHD-type_CS"/>
</dbReference>
<dbReference type="InterPro" id="IPR013083">
    <property type="entry name" value="Znf_RING/FYVE/PHD"/>
</dbReference>
<dbReference type="eggNOG" id="KOG0354">
    <property type="taxonomic scope" value="Eukaryota"/>
</dbReference>
<feature type="region of interest" description="Disordered" evidence="12">
    <location>
        <begin position="818"/>
        <end position="845"/>
    </location>
</feature>
<evidence type="ECO:0000256" key="12">
    <source>
        <dbReference type="SAM" id="MobiDB-lite"/>
    </source>
</evidence>
<evidence type="ECO:0000259" key="13">
    <source>
        <dbReference type="PROSITE" id="PS50016"/>
    </source>
</evidence>
<dbReference type="GO" id="GO:0008270">
    <property type="term" value="F:zinc ion binding"/>
    <property type="evidence" value="ECO:0007669"/>
    <property type="project" value="UniProtKB-KW"/>
</dbReference>
<dbReference type="GO" id="GO:0005524">
    <property type="term" value="F:ATP binding"/>
    <property type="evidence" value="ECO:0007669"/>
    <property type="project" value="UniProtKB-KW"/>
</dbReference>
<dbReference type="Pfam" id="PF00569">
    <property type="entry name" value="ZZ"/>
    <property type="match status" value="1"/>
</dbReference>
<feature type="region of interest" description="Disordered" evidence="12">
    <location>
        <begin position="1043"/>
        <end position="1097"/>
    </location>
</feature>
<organism evidence="18 19">
    <name type="scientific">Saprolegnia diclina (strain VS20)</name>
    <dbReference type="NCBI Taxonomy" id="1156394"/>
    <lineage>
        <taxon>Eukaryota</taxon>
        <taxon>Sar</taxon>
        <taxon>Stramenopiles</taxon>
        <taxon>Oomycota</taxon>
        <taxon>Saprolegniomycetes</taxon>
        <taxon>Saprolegniales</taxon>
        <taxon>Saprolegniaceae</taxon>
        <taxon>Saprolegnia</taxon>
    </lineage>
</organism>
<feature type="region of interest" description="Disordered" evidence="12">
    <location>
        <begin position="1173"/>
        <end position="1224"/>
    </location>
</feature>
<dbReference type="PANTHER" id="PTHR14025">
    <property type="entry name" value="FANCONI ANEMIA GROUP M FANCM FAMILY MEMBER"/>
    <property type="match status" value="1"/>
</dbReference>
<comment type="subcellular location">
    <subcellularLocation>
        <location evidence="1">Nucleus</location>
    </subcellularLocation>
</comment>
<dbReference type="PROSITE" id="PS50135">
    <property type="entry name" value="ZF_ZZ_2"/>
    <property type="match status" value="1"/>
</dbReference>
<dbReference type="InterPro" id="IPR039686">
    <property type="entry name" value="FANCM/Mph1-like_ID"/>
</dbReference>
<gene>
    <name evidence="18" type="ORF">SDRG_15757</name>
</gene>
<feature type="compositionally biased region" description="Basic residues" evidence="12">
    <location>
        <begin position="1470"/>
        <end position="1479"/>
    </location>
</feature>
<keyword evidence="5 11" id="KW-0863">Zinc-finger</keyword>
<dbReference type="InterPro" id="IPR000433">
    <property type="entry name" value="Znf_ZZ"/>
</dbReference>
<proteinExistence type="inferred from homology"/>
<dbReference type="Pfam" id="PF04851">
    <property type="entry name" value="ResIII"/>
    <property type="match status" value="1"/>
</dbReference>
<dbReference type="SUPFAM" id="SSF52540">
    <property type="entry name" value="P-loop containing nucleoside triphosphate hydrolases"/>
    <property type="match status" value="1"/>
</dbReference>
<evidence type="ECO:0000256" key="9">
    <source>
        <dbReference type="ARBA" id="ARBA00022840"/>
    </source>
</evidence>
<dbReference type="EMBL" id="JH767232">
    <property type="protein sequence ID" value="EQC26412.1"/>
    <property type="molecule type" value="Genomic_DNA"/>
</dbReference>
<keyword evidence="9" id="KW-0067">ATP-binding</keyword>
<feature type="region of interest" description="Disordered" evidence="12">
    <location>
        <begin position="1668"/>
        <end position="1694"/>
    </location>
</feature>
<dbReference type="InterPro" id="IPR043145">
    <property type="entry name" value="Znf_ZZ_sf"/>
</dbReference>
<dbReference type="SMART" id="SM00249">
    <property type="entry name" value="PHD"/>
    <property type="match status" value="2"/>
</dbReference>
<dbReference type="eggNOG" id="KOG1426">
    <property type="taxonomic scope" value="Eukaryota"/>
</dbReference>
<dbReference type="GO" id="GO:0005634">
    <property type="term" value="C:nucleus"/>
    <property type="evidence" value="ECO:0007669"/>
    <property type="project" value="UniProtKB-SubCell"/>
</dbReference>
<dbReference type="Gene3D" id="2.30.30.380">
    <property type="entry name" value="Zn-finger domain of Sec23/24"/>
    <property type="match status" value="1"/>
</dbReference>
<feature type="domain" description="PHD-type" evidence="17">
    <location>
        <begin position="1317"/>
        <end position="1431"/>
    </location>
</feature>
<dbReference type="PROSITE" id="PS01359">
    <property type="entry name" value="ZF_PHD_1"/>
    <property type="match status" value="1"/>
</dbReference>
<comment type="similarity">
    <text evidence="2">Belongs to the DEAD box helicase family. DEAH subfamily. FANCM sub-subfamily.</text>
</comment>
<dbReference type="SUPFAM" id="SSF57850">
    <property type="entry name" value="RING/U-box"/>
    <property type="match status" value="1"/>
</dbReference>
<keyword evidence="10" id="KW-0539">Nucleus</keyword>
<dbReference type="InterPro" id="IPR001650">
    <property type="entry name" value="Helicase_C-like"/>
</dbReference>
<dbReference type="InParanoid" id="T0RA69"/>
<dbReference type="Pfam" id="PF13832">
    <property type="entry name" value="zf-HC5HC2H_2"/>
    <property type="match status" value="1"/>
</dbReference>
<dbReference type="Pfam" id="PF00271">
    <property type="entry name" value="Helicase_C"/>
    <property type="match status" value="1"/>
</dbReference>
<evidence type="ECO:0000256" key="3">
    <source>
        <dbReference type="ARBA" id="ARBA00022723"/>
    </source>
</evidence>
<feature type="domain" description="Helicase C-terminal" evidence="16">
    <location>
        <begin position="525"/>
        <end position="691"/>
    </location>
</feature>
<keyword evidence="3" id="KW-0479">Metal-binding</keyword>
<feature type="region of interest" description="Disordered" evidence="12">
    <location>
        <begin position="868"/>
        <end position="967"/>
    </location>
</feature>
<dbReference type="SMART" id="SM00490">
    <property type="entry name" value="HELICc"/>
    <property type="match status" value="1"/>
</dbReference>
<dbReference type="PANTHER" id="PTHR14025:SF20">
    <property type="entry name" value="FANCONI ANEMIA GROUP M PROTEIN"/>
    <property type="match status" value="1"/>
</dbReference>
<evidence type="ECO:0000259" key="14">
    <source>
        <dbReference type="PROSITE" id="PS50135"/>
    </source>
</evidence>
<dbReference type="CDD" id="cd02249">
    <property type="entry name" value="ZZ"/>
    <property type="match status" value="1"/>
</dbReference>
<dbReference type="STRING" id="1156394.T0RA69"/>
<dbReference type="CDD" id="cd12091">
    <property type="entry name" value="FANCM_ID"/>
    <property type="match status" value="1"/>
</dbReference>
<dbReference type="FunFam" id="3.40.50.300:FF:000861">
    <property type="entry name" value="Fanconi anemia, complementation group M"/>
    <property type="match status" value="1"/>
</dbReference>
<evidence type="ECO:0000256" key="2">
    <source>
        <dbReference type="ARBA" id="ARBA00009889"/>
    </source>
</evidence>
<keyword evidence="7" id="KW-0347">Helicase</keyword>
<evidence type="ECO:0000256" key="11">
    <source>
        <dbReference type="PROSITE-ProRule" id="PRU00228"/>
    </source>
</evidence>
<evidence type="ECO:0000256" key="8">
    <source>
        <dbReference type="ARBA" id="ARBA00022833"/>
    </source>
</evidence>
<feature type="region of interest" description="Disordered" evidence="12">
    <location>
        <begin position="113"/>
        <end position="151"/>
    </location>
</feature>
<keyword evidence="4" id="KW-0547">Nucleotide-binding</keyword>
<feature type="domain" description="PHD-type" evidence="13">
    <location>
        <begin position="1263"/>
        <end position="1313"/>
    </location>
</feature>
<name>T0RA69_SAPDV</name>
<dbReference type="Gene3D" id="3.40.50.300">
    <property type="entry name" value="P-loop containing nucleotide triphosphate hydrolases"/>
    <property type="match status" value="2"/>
</dbReference>
<dbReference type="InterPro" id="IPR027417">
    <property type="entry name" value="P-loop_NTPase"/>
</dbReference>
<dbReference type="VEuPathDB" id="FungiDB:SDRG_15757"/>
<evidence type="ECO:0000256" key="1">
    <source>
        <dbReference type="ARBA" id="ARBA00004123"/>
    </source>
</evidence>
<dbReference type="RefSeq" id="XP_008620161.1">
    <property type="nucleotide sequence ID" value="XM_008621939.1"/>
</dbReference>
<dbReference type="CDD" id="cd18033">
    <property type="entry name" value="DEXDc_FANCM"/>
    <property type="match status" value="1"/>
</dbReference>
<dbReference type="PROSITE" id="PS51194">
    <property type="entry name" value="HELICASE_CTER"/>
    <property type="match status" value="1"/>
</dbReference>
<evidence type="ECO:0000256" key="10">
    <source>
        <dbReference type="ARBA" id="ARBA00023242"/>
    </source>
</evidence>
<dbReference type="SMART" id="SM00487">
    <property type="entry name" value="DEXDc"/>
    <property type="match status" value="1"/>
</dbReference>
<protein>
    <recommendedName>
        <fullName evidence="20">Fanconi anemia group M protein</fullName>
    </recommendedName>
</protein>
<feature type="domain" description="ZZ-type" evidence="14">
    <location>
        <begin position="1585"/>
        <end position="1639"/>
    </location>
</feature>
<dbReference type="InterPro" id="IPR006935">
    <property type="entry name" value="Helicase/UvrB_N"/>
</dbReference>
<evidence type="ECO:0000259" key="17">
    <source>
        <dbReference type="PROSITE" id="PS51805"/>
    </source>
</evidence>
<dbReference type="GO" id="GO:0000400">
    <property type="term" value="F:four-way junction DNA binding"/>
    <property type="evidence" value="ECO:0007669"/>
    <property type="project" value="TreeGrafter"/>
</dbReference>
<dbReference type="InterPro" id="IPR014001">
    <property type="entry name" value="Helicase_ATP-bd"/>
</dbReference>
<evidence type="ECO:0000256" key="5">
    <source>
        <dbReference type="ARBA" id="ARBA00022771"/>
    </source>
</evidence>
<dbReference type="PROSITE" id="PS01357">
    <property type="entry name" value="ZF_ZZ_1"/>
    <property type="match status" value="1"/>
</dbReference>
<evidence type="ECO:0000259" key="15">
    <source>
        <dbReference type="PROSITE" id="PS51192"/>
    </source>
</evidence>
<accession>T0RA69</accession>
<dbReference type="SMART" id="SM00291">
    <property type="entry name" value="ZnF_ZZ"/>
    <property type="match status" value="1"/>
</dbReference>
<evidence type="ECO:0008006" key="20">
    <source>
        <dbReference type="Google" id="ProtNLM"/>
    </source>
</evidence>
<dbReference type="InterPro" id="IPR019787">
    <property type="entry name" value="Znf_PHD-finger"/>
</dbReference>
<sequence length="2097" mass="226405">MDDDDWDDAAWAEAALAVERVEQTHVAAAPFPAVPAPDTGWSCPRCTLRNLPEAATCGVCTYRRIGHAPPKTTATSSMASWLGVAKPSPPPVAAPVARPPAARPQPPPVVVTPVRQGSAMPSHQPTASAAPLRQPPSLPMTSAVPRPAPRPSPPLRLVAEPLCLPEEDVVMGAAIDRDLATHWIYPSNYPVRTYQQTITRAALFQNTLVCLPTGLGKTLIAAVVMYNYYRWFPSGKIVFMAPTKPLVSQQIEACHSVMPIPHDDMAELQGNVPPARRKQLWSTKRVFFCTPQSMQNDIERGNCDVSSFVCVVVDEAHRATGNYAYTVVVKAIAAKLSGFRVLALSATPGAKFDVIQEVISNLRISHIECKSGDDPDVRKYTHSRQEEIIKCKMTGEVSSVRVQFLKLFQPILHRLCTSQLFHIRDPDKLTRWVIVSARDRMRAGPQPPRYRTAEVDFALLASLLHGRDVLTTHGIGNFKTYLDSFMSDRVHGPKKTLVESGEFRTLRTLVDAQVGGSSNNPKLAQLQKVLQEHFARHSAGGSSTRAIVFTQYRESVNEIVALLTPLAPLIKVQAFVGQGAGKGKEKGQTQKQQQAIVTKFRAGDCNVLAATCIAEEGLDIGEVDLIVSFDCLTSPVRMIQRMGRTGRKRVGRVVLLVTEGDEEKKLERSVASAKAVNRSLTIFKDKFKYVAGPRMIPRGIHPVITESQMVVPTFQASLIGGKKAKRPTPVADDDLWRLTESEQQAMGFRFGLNVAGRRPPNVLTPMRLHIASRPHHFGKSQRARCYLQLLHGIAGETLTDMDFDVHLDRASVALSQPPLLSLTPSSPPMPPSASLPPPPSFEDAEYDDAHALDYSMGSQDHFLASIDHATPDHGLDHASPDPGLDQTIPNPGLDVPSPDTGLNLPSRDASLDHASRNTGQDIVDLASSDDEGPSFSLLPPVATSRPTPHTPQPPVATPTDAITTSDEGDVPRRALMSESVATVKTPVKAASRSAVLATSRSLETRQRDDDPPVFSLLPASDSVACPNASATLLTPSKPLGARQSVVQSKGMPSASSALKKPKKKLVMPASDPVQPSPAKRPRVDAPPSSTLPQRPLDPTASVLQQGAQVIAWLEELSTAAMQHPPTSPTESPRATPHLSPIGVVVSTPPRRLQSCPRLLPTKNEAVVDASSVIPSADAVPPPPTVATPSKRPVQRRMELASPLARQTPSSAHKHTTPRTKPPLHVDLRSPPFAAGPNALSPITVLTPPPPKRQPKPATSQGLPEDCQVCGESYSFETDPLLYCDGCNVGVHQQCYGVQSIPADAWFCDFCRLAKTTIAKCALCPVQGGALMSTQCGAWVHVQCFLWIPELRVVAANDTAFRLGSLETLDPERFTLQCEVCKTSNGVGIIQCAERKCLASFHVSCAYHAHYAPGQIQVGDDTRFVMYCPSHASLLRAAASPSAIFATPDDDERAHKKSRKRLKQGSSSRQASKKPKRTKRLRASKHLMAQFVEADVGVDGEVSSDDDEDALDVGLPLDDSFICDDVSSQALSPASMQAIYRRRSVSPGLGRHFSENGVIASLLRRESPASLGDEDSVVDDDDGTLHHGYRCDGCDLNPIQGVRYSCSDCTGYDLCTCCYSTRTQLHNPRHGFLAIQTPVPPTQAATHAATQAPIPAPLTPARRPISAEVRTPGSTRTRAATPSPAPVPVPVPVTNVAGGLTPAQIERMQERRRAAMEIQRQRQLQLGATTVLPPAALTAPVVAQKPLAAPATSSFVTPMHRSEPVARAGLLRLPRVPTAVASPAFAIQDDAFEAPSFNLLGAVATAPLLQPPMPETAAPSFNLLPPPSAGDVTHAPPAVVPAPSFNVLPPSAPLAAQSVPSVSTSVDAPSFSLIPAMETAPSVRLSPEAPSVAFLYHPRLKRTAFATSWQPPSVVALEESRLDCDLLLSTRLGVNIYAYEQLVRLLHASTASPWTTLAAVFAKVVFVVLNAPARAVADVQAQVARRHPNVRIEAKTPDSVVSWLHDTARREAADGAALVMLLQGHPRDIHFVARWQFFAGLGLSTGTQLVLTTKFMGQSVEHVRCLKFNWMHWKRMLPWTSDATAQTIFAFVKLPNRV</sequence>
<dbReference type="GO" id="GO:0045003">
    <property type="term" value="P:double-strand break repair via synthesis-dependent strand annealing"/>
    <property type="evidence" value="ECO:0007669"/>
    <property type="project" value="TreeGrafter"/>
</dbReference>
<keyword evidence="6" id="KW-0378">Hydrolase</keyword>
<feature type="compositionally biased region" description="Pro residues" evidence="12">
    <location>
        <begin position="825"/>
        <end position="840"/>
    </location>
</feature>
<dbReference type="OrthoDB" id="164902at2759"/>